<sequence>MLAPSSLGRRQHGWRSPPATSVRVRHGGRRTAPEAGAVPLDDGASHSGAPKRTISGIRPKCEKSSGLHPPKSRPIDGDVILSPDSFPRIPSARSPPTPRDCGLRSPSSRPYPAPPEKTLSLPPPAPLPSPILRSGSAAADQATLVAVGSGALPPLHRHVKGASSSSLSDPLENPRILWTPSNKELPRHLHATRSLSCRCSPYHTSSPDCIPLYASSMVPTSIISQGIGWQHDRNLGLLDGFPRLAAIWAEKKCKPQIMSLAQAVNEIARESLMLHWGFMSVCARLCGDLTFWCFADLSSLDLPVMEGLDKLLLAMAEGVNPEENGVMVASSTNGGIASQRQPIALRTPAPELSLQLPDEQQ</sequence>
<organism evidence="2">
    <name type="scientific">Oryza nivara</name>
    <name type="common">Indian wild rice</name>
    <name type="synonym">Oryza sativa f. spontanea</name>
    <dbReference type="NCBI Taxonomy" id="4536"/>
    <lineage>
        <taxon>Eukaryota</taxon>
        <taxon>Viridiplantae</taxon>
        <taxon>Streptophyta</taxon>
        <taxon>Embryophyta</taxon>
        <taxon>Tracheophyta</taxon>
        <taxon>Spermatophyta</taxon>
        <taxon>Magnoliopsida</taxon>
        <taxon>Liliopsida</taxon>
        <taxon>Poales</taxon>
        <taxon>Poaceae</taxon>
        <taxon>BOP clade</taxon>
        <taxon>Oryzoideae</taxon>
        <taxon>Oryzeae</taxon>
        <taxon>Oryzinae</taxon>
        <taxon>Oryza</taxon>
    </lineage>
</organism>
<dbReference type="AlphaFoldDB" id="A0A0E0GPY2"/>
<evidence type="ECO:0000256" key="1">
    <source>
        <dbReference type="SAM" id="MobiDB-lite"/>
    </source>
</evidence>
<keyword evidence="3" id="KW-1185">Reference proteome</keyword>
<reference evidence="2" key="2">
    <citation type="submission" date="2018-04" db="EMBL/GenBank/DDBJ databases">
        <title>OnivRS2 (Oryza nivara Reference Sequence Version 2).</title>
        <authorList>
            <person name="Zhang J."/>
            <person name="Kudrna D."/>
            <person name="Lee S."/>
            <person name="Talag J."/>
            <person name="Rajasekar S."/>
            <person name="Welchert J."/>
            <person name="Hsing Y.-I."/>
            <person name="Wing R.A."/>
        </authorList>
    </citation>
    <scope>NUCLEOTIDE SEQUENCE [LARGE SCALE GENOMIC DNA]</scope>
    <source>
        <strain evidence="2">SL10</strain>
    </source>
</reference>
<reference evidence="2" key="1">
    <citation type="submission" date="2015-04" db="UniProtKB">
        <authorList>
            <consortium name="EnsemblPlants"/>
        </authorList>
    </citation>
    <scope>IDENTIFICATION</scope>
    <source>
        <strain evidence="2">SL10</strain>
    </source>
</reference>
<evidence type="ECO:0000313" key="3">
    <source>
        <dbReference type="Proteomes" id="UP000006591"/>
    </source>
</evidence>
<name>A0A0E0GPY2_ORYNI</name>
<dbReference type="Proteomes" id="UP000006591">
    <property type="component" value="Chromosome 3"/>
</dbReference>
<dbReference type="EnsemblPlants" id="ONIVA03G25550.1">
    <property type="protein sequence ID" value="ONIVA03G25550.1"/>
    <property type="gene ID" value="ONIVA03G25550"/>
</dbReference>
<dbReference type="Gramene" id="ONIVA03G25550.1">
    <property type="protein sequence ID" value="ONIVA03G25550.1"/>
    <property type="gene ID" value="ONIVA03G25550"/>
</dbReference>
<dbReference type="HOGENOM" id="CLU_065683_0_0_1"/>
<dbReference type="OMA" id="DCIPLYA"/>
<protein>
    <submittedName>
        <fullName evidence="2">Uncharacterized protein</fullName>
    </submittedName>
</protein>
<evidence type="ECO:0000313" key="2">
    <source>
        <dbReference type="EnsemblPlants" id="ONIVA03G25550.1"/>
    </source>
</evidence>
<feature type="compositionally biased region" description="Pro residues" evidence="1">
    <location>
        <begin position="109"/>
        <end position="125"/>
    </location>
</feature>
<accession>A0A0E0GPY2</accession>
<feature type="region of interest" description="Disordered" evidence="1">
    <location>
        <begin position="1"/>
        <end position="125"/>
    </location>
</feature>
<proteinExistence type="predicted"/>